<reference evidence="1" key="1">
    <citation type="journal article" date="2020" name="Nature">
        <title>Giant virus diversity and host interactions through global metagenomics.</title>
        <authorList>
            <person name="Schulz F."/>
            <person name="Roux S."/>
            <person name="Paez-Espino D."/>
            <person name="Jungbluth S."/>
            <person name="Walsh D.A."/>
            <person name="Denef V.J."/>
            <person name="McMahon K.D."/>
            <person name="Konstantinidis K.T."/>
            <person name="Eloe-Fadrosh E.A."/>
            <person name="Kyrpides N.C."/>
            <person name="Woyke T."/>
        </authorList>
    </citation>
    <scope>NUCLEOTIDE SEQUENCE</scope>
    <source>
        <strain evidence="1">GVMAG-M-3300023184-105</strain>
    </source>
</reference>
<sequence length="244" mass="27899">MTDNITPRRLKIKGDTMITIKRKIQLPQSYSTTITIFHTFAKNSKYTDIVFLRELSVIQWIFGDTSFLPEIEKQNRTRDDKKYKELEDIWGQEILAKKRPDLQKSGNWTTVLGEEIGRELFLLQDKSYAKPVNINGFQPDGETEDSIIEVKSQTYFTSGTAGEKIMGVPHKYVDVPELYKKPLKILCIACAEKLGREKYGVLHGPALSSSLGKQKNIAFYKSNGIEYTGATDIIREIIWNIVID</sequence>
<name>A0A6C0HJ34_9ZZZZ</name>
<dbReference type="EMBL" id="MN739961">
    <property type="protein sequence ID" value="QHT80116.1"/>
    <property type="molecule type" value="Genomic_DNA"/>
</dbReference>
<accession>A0A6C0HJ34</accession>
<proteinExistence type="predicted"/>
<evidence type="ECO:0000313" key="1">
    <source>
        <dbReference type="EMBL" id="QHT80116.1"/>
    </source>
</evidence>
<protein>
    <submittedName>
        <fullName evidence="1">Uncharacterized protein</fullName>
    </submittedName>
</protein>
<organism evidence="1">
    <name type="scientific">viral metagenome</name>
    <dbReference type="NCBI Taxonomy" id="1070528"/>
    <lineage>
        <taxon>unclassified sequences</taxon>
        <taxon>metagenomes</taxon>
        <taxon>organismal metagenomes</taxon>
    </lineage>
</organism>
<dbReference type="AlphaFoldDB" id="A0A6C0HJ34"/>